<evidence type="ECO:0000313" key="4">
    <source>
        <dbReference type="EnsemblPlants" id="Kaladp0082s0177.1.v1.1.CDS.1"/>
    </source>
</evidence>
<feature type="repeat" description="PPR" evidence="3">
    <location>
        <begin position="215"/>
        <end position="249"/>
    </location>
</feature>
<dbReference type="InterPro" id="IPR011990">
    <property type="entry name" value="TPR-like_helical_dom_sf"/>
</dbReference>
<dbReference type="Pfam" id="PF01535">
    <property type="entry name" value="PPR"/>
    <property type="match status" value="3"/>
</dbReference>
<sequence>MLMRLSTTLPRFKLCRLQPHFIPEPVPLLQSAITQFTETPLRRNPFSTAPDRRTESPELPGWLKLSETRGSFYADSDADFEIPEVSDWAQYQKSCNQAKDVVKSDVVDRVEREADEVSKVLKCRFQSPDDAAEALNDKCAAISVSEDLVLKLLNRFGNDFVGAVGVFKWAKMQSRFEIPATLYNQMVDILGKCKKFELMWELVDEMNQLSKGFVTLNTMTKVIRRLTRAGKFSQAIQAFGSMEKLGVKRDIQSMNVLLDSLVKEGSVEIASVVFLDLKNEIQPTAHTFNILIHGWCKARKVDEAYKVLEEMEACGLSPDTVTYTSFIEAYCRDKDFRKVEETLTEMREKGCRPNVITYTIYAHALGKSKQIKQAFEVYERMKIDGCIPDASFYSSLIFQLGKSGRLDDAIDLYKDMLKHDVTPNLITYSSLITMYCQHSREGDALKLLLEMENKSVKPDVKTYDPLLKMSCRKKQMKVLAFLLNNMFKNDVSPEFATYTLLVNELCKIEKLEQACLFFEEMILVGFTPKKSTHELLMKLLEKKNMGKAMEQISVLYSSIKEKASIQPMESESPSSEM</sequence>
<feature type="repeat" description="PPR" evidence="3">
    <location>
        <begin position="389"/>
        <end position="423"/>
    </location>
</feature>
<feature type="repeat" description="PPR" evidence="3">
    <location>
        <begin position="354"/>
        <end position="388"/>
    </location>
</feature>
<keyword evidence="5" id="KW-1185">Reference proteome</keyword>
<dbReference type="NCBIfam" id="TIGR00756">
    <property type="entry name" value="PPR"/>
    <property type="match status" value="8"/>
</dbReference>
<dbReference type="Gene3D" id="1.25.40.10">
    <property type="entry name" value="Tetratricopeptide repeat domain"/>
    <property type="match status" value="4"/>
</dbReference>
<name>A0A7N0UT48_KALFE</name>
<protein>
    <recommendedName>
        <fullName evidence="6">Pentatricopeptide repeat-containing protein</fullName>
    </recommendedName>
</protein>
<dbReference type="AlphaFoldDB" id="A0A7N0UT48"/>
<evidence type="ECO:0000256" key="3">
    <source>
        <dbReference type="PROSITE-ProRule" id="PRU00708"/>
    </source>
</evidence>
<dbReference type="PANTHER" id="PTHR47447:SF28">
    <property type="entry name" value="PENTACOTRIPEPTIDE-REPEAT REGION OF PRORP DOMAIN-CONTAINING PROTEIN"/>
    <property type="match status" value="1"/>
</dbReference>
<reference evidence="4" key="1">
    <citation type="submission" date="2021-01" db="UniProtKB">
        <authorList>
            <consortium name="EnsemblPlants"/>
        </authorList>
    </citation>
    <scope>IDENTIFICATION</scope>
</reference>
<keyword evidence="2" id="KW-0677">Repeat</keyword>
<evidence type="ECO:0000256" key="1">
    <source>
        <dbReference type="ARBA" id="ARBA00007626"/>
    </source>
</evidence>
<accession>A0A7N0UT48</accession>
<evidence type="ECO:0000256" key="2">
    <source>
        <dbReference type="ARBA" id="ARBA00022737"/>
    </source>
</evidence>
<organism evidence="4 5">
    <name type="scientific">Kalanchoe fedtschenkoi</name>
    <name type="common">Lavender scallops</name>
    <name type="synonym">South American air plant</name>
    <dbReference type="NCBI Taxonomy" id="63787"/>
    <lineage>
        <taxon>Eukaryota</taxon>
        <taxon>Viridiplantae</taxon>
        <taxon>Streptophyta</taxon>
        <taxon>Embryophyta</taxon>
        <taxon>Tracheophyta</taxon>
        <taxon>Spermatophyta</taxon>
        <taxon>Magnoliopsida</taxon>
        <taxon>eudicotyledons</taxon>
        <taxon>Gunneridae</taxon>
        <taxon>Pentapetalae</taxon>
        <taxon>Saxifragales</taxon>
        <taxon>Crassulaceae</taxon>
        <taxon>Kalanchoe</taxon>
    </lineage>
</organism>
<dbReference type="Gramene" id="Kaladp0082s0177.1.v1.1">
    <property type="protein sequence ID" value="Kaladp0082s0177.1.v1.1.CDS.1"/>
    <property type="gene ID" value="Kaladp0082s0177.v1.1"/>
</dbReference>
<evidence type="ECO:0000313" key="5">
    <source>
        <dbReference type="Proteomes" id="UP000594263"/>
    </source>
</evidence>
<dbReference type="OMA" id="RNPKKDC"/>
<feature type="repeat" description="PPR" evidence="3">
    <location>
        <begin position="319"/>
        <end position="353"/>
    </location>
</feature>
<evidence type="ECO:0008006" key="6">
    <source>
        <dbReference type="Google" id="ProtNLM"/>
    </source>
</evidence>
<dbReference type="PANTHER" id="PTHR47447">
    <property type="entry name" value="OS03G0856100 PROTEIN"/>
    <property type="match status" value="1"/>
</dbReference>
<dbReference type="Pfam" id="PF13041">
    <property type="entry name" value="PPR_2"/>
    <property type="match status" value="2"/>
</dbReference>
<comment type="similarity">
    <text evidence="1">Belongs to the PPR family. P subfamily.</text>
</comment>
<feature type="repeat" description="PPR" evidence="3">
    <location>
        <begin position="284"/>
        <end position="318"/>
    </location>
</feature>
<feature type="repeat" description="PPR" evidence="3">
    <location>
        <begin position="494"/>
        <end position="528"/>
    </location>
</feature>
<dbReference type="EnsemblPlants" id="Kaladp0082s0177.1.v1.1">
    <property type="protein sequence ID" value="Kaladp0082s0177.1.v1.1.CDS.1"/>
    <property type="gene ID" value="Kaladp0082s0177.v1.1"/>
</dbReference>
<feature type="repeat" description="PPR" evidence="3">
    <location>
        <begin position="424"/>
        <end position="458"/>
    </location>
</feature>
<proteinExistence type="inferred from homology"/>
<dbReference type="Proteomes" id="UP000594263">
    <property type="component" value="Unplaced"/>
</dbReference>
<dbReference type="PROSITE" id="PS51375">
    <property type="entry name" value="PPR"/>
    <property type="match status" value="7"/>
</dbReference>
<dbReference type="InterPro" id="IPR002885">
    <property type="entry name" value="PPR_rpt"/>
</dbReference>
<dbReference type="Pfam" id="PF13812">
    <property type="entry name" value="PPR_3"/>
    <property type="match status" value="1"/>
</dbReference>